<dbReference type="InterPro" id="IPR018551">
    <property type="entry name" value="DUF2007"/>
</dbReference>
<feature type="region of interest" description="Disordered" evidence="1">
    <location>
        <begin position="72"/>
        <end position="108"/>
    </location>
</feature>
<dbReference type="Proteomes" id="UP001611383">
    <property type="component" value="Chromosome"/>
</dbReference>
<evidence type="ECO:0000256" key="1">
    <source>
        <dbReference type="SAM" id="MobiDB-lite"/>
    </source>
</evidence>
<protein>
    <submittedName>
        <fullName evidence="4">Tetratricopeptide repeat protein</fullName>
    </submittedName>
</protein>
<keyword evidence="5" id="KW-1185">Reference proteome</keyword>
<dbReference type="SMART" id="SM00028">
    <property type="entry name" value="TPR"/>
    <property type="match status" value="2"/>
</dbReference>
<gene>
    <name evidence="4" type="ORF">F0U60_53875</name>
</gene>
<dbReference type="SUPFAM" id="SSF54913">
    <property type="entry name" value="GlnB-like"/>
    <property type="match status" value="1"/>
</dbReference>
<sequence>MTTFLESDEELVLLTSCADTAEASLVRSLLEAHGLTALVQGEHHHAMQGMMSELQEVRILVKRKHLAEAQAVLDASSVPDEEPASPPPSAGSTIAPAPGPAKLEAPDTRRARRRKRLAWAVLIFPFVPFLIRLFEQDASSRRTEVPSFADDHLFLGEVLRHLRRYGEAELHLRKAIALYRQRFAASERQAASLQLAAVLLEWERPVLAVSALEEELRAIPGSAEESPERYLRLEALALAHRFANQHEEAVKVARRALALGERLHGEAHPELLDLLETYAGALRALGRGEEALVLEARQQRSSAQQVP</sequence>
<keyword evidence="2" id="KW-1133">Transmembrane helix</keyword>
<name>A0ABY9X9G2_9BACT</name>
<feature type="domain" description="DUF2007" evidence="3">
    <location>
        <begin position="15"/>
        <end position="74"/>
    </location>
</feature>
<dbReference type="EMBL" id="CP043494">
    <property type="protein sequence ID" value="WNG52020.1"/>
    <property type="molecule type" value="Genomic_DNA"/>
</dbReference>
<evidence type="ECO:0000313" key="5">
    <source>
        <dbReference type="Proteomes" id="UP001611383"/>
    </source>
</evidence>
<dbReference type="RefSeq" id="WP_395812326.1">
    <property type="nucleotide sequence ID" value="NZ_CP043494.1"/>
</dbReference>
<feature type="transmembrane region" description="Helical" evidence="2">
    <location>
        <begin position="117"/>
        <end position="134"/>
    </location>
</feature>
<dbReference type="InterPro" id="IPR011322">
    <property type="entry name" value="N-reg_PII-like_a/b"/>
</dbReference>
<keyword evidence="2" id="KW-0812">Transmembrane</keyword>
<proteinExistence type="predicted"/>
<keyword evidence="2" id="KW-0472">Membrane</keyword>
<dbReference type="Pfam" id="PF09413">
    <property type="entry name" value="DUF2007"/>
    <property type="match status" value="1"/>
</dbReference>
<organism evidence="4 5">
    <name type="scientific">Archangium minus</name>
    <dbReference type="NCBI Taxonomy" id="83450"/>
    <lineage>
        <taxon>Bacteria</taxon>
        <taxon>Pseudomonadati</taxon>
        <taxon>Myxococcota</taxon>
        <taxon>Myxococcia</taxon>
        <taxon>Myxococcales</taxon>
        <taxon>Cystobacterineae</taxon>
        <taxon>Archangiaceae</taxon>
        <taxon>Archangium</taxon>
    </lineage>
</organism>
<dbReference type="SUPFAM" id="SSF48452">
    <property type="entry name" value="TPR-like"/>
    <property type="match status" value="1"/>
</dbReference>
<dbReference type="Gene3D" id="1.25.40.10">
    <property type="entry name" value="Tetratricopeptide repeat domain"/>
    <property type="match status" value="1"/>
</dbReference>
<evidence type="ECO:0000256" key="2">
    <source>
        <dbReference type="SAM" id="Phobius"/>
    </source>
</evidence>
<accession>A0ABY9X9G2</accession>
<dbReference type="InterPro" id="IPR019734">
    <property type="entry name" value="TPR_rpt"/>
</dbReference>
<evidence type="ECO:0000259" key="3">
    <source>
        <dbReference type="Pfam" id="PF09413"/>
    </source>
</evidence>
<evidence type="ECO:0000313" key="4">
    <source>
        <dbReference type="EMBL" id="WNG52020.1"/>
    </source>
</evidence>
<dbReference type="Pfam" id="PF13374">
    <property type="entry name" value="TPR_10"/>
    <property type="match status" value="2"/>
</dbReference>
<reference evidence="4 5" key="1">
    <citation type="submission" date="2019-08" db="EMBL/GenBank/DDBJ databases">
        <title>Archangium and Cystobacter genomes.</title>
        <authorList>
            <person name="Chen I.-C.K."/>
            <person name="Wielgoss S."/>
        </authorList>
    </citation>
    <scope>NUCLEOTIDE SEQUENCE [LARGE SCALE GENOMIC DNA]</scope>
    <source>
        <strain evidence="4 5">Cbm 6</strain>
    </source>
</reference>
<dbReference type="Gene3D" id="3.30.70.790">
    <property type="entry name" value="UreE, C-terminal domain"/>
    <property type="match status" value="1"/>
</dbReference>
<dbReference type="InterPro" id="IPR011990">
    <property type="entry name" value="TPR-like_helical_dom_sf"/>
</dbReference>